<organism evidence="2 3">
    <name type="scientific">Pycnococcus provasolii</name>
    <dbReference type="NCBI Taxonomy" id="41880"/>
    <lineage>
        <taxon>Eukaryota</taxon>
        <taxon>Viridiplantae</taxon>
        <taxon>Chlorophyta</taxon>
        <taxon>Pseudoscourfieldiophyceae</taxon>
        <taxon>Pseudoscourfieldiales</taxon>
        <taxon>Pycnococcaceae</taxon>
        <taxon>Pycnococcus</taxon>
    </lineage>
</organism>
<feature type="region of interest" description="Disordered" evidence="1">
    <location>
        <begin position="107"/>
        <end position="231"/>
    </location>
</feature>
<sequence>MASSPSNTVVDDGVDEVSGGVAPSPRLAPPLTASLRLSLGAATSKSQRPVGGSGGSGGGPVGTTWGGHGSRSGRVASVPQSFRAVVADGSEKGHRNILRITAVHRNDSSAAATTSGGGAVEGAVPREHKHQHQRHALPLKLPLKRKPGRPRLEPGEHVVRYESSKAGSWRPGGRGRPPTWAREKGLATHVKPHAKDGPRDATAERKERRERAKQAELVAKDKAPKDKAATTCDEEWEGERAVAQRGSLLEHVRRDEIAGTTRLRDELVLPFTSDSAIMASRATLDALQAGTTFRGVIDGTFDVGCFLTVAFPVAPSAVAQKTPAQPAANPQSVFVSSESTSMAATGNGDGSAPAVCAAAGKEVDVEKEPKFGGVALRGILFLPQLARELDDAPS</sequence>
<evidence type="ECO:0000256" key="1">
    <source>
        <dbReference type="SAM" id="MobiDB-lite"/>
    </source>
</evidence>
<reference evidence="2" key="1">
    <citation type="submission" date="2020-10" db="EMBL/GenBank/DDBJ databases">
        <title>Unveiling of a novel bifunctional photoreceptor, Dualchrome1, isolated from a cosmopolitan green alga.</title>
        <authorList>
            <person name="Suzuki S."/>
            <person name="Kawachi M."/>
        </authorList>
    </citation>
    <scope>NUCLEOTIDE SEQUENCE</scope>
    <source>
        <strain evidence="2">NIES 2893</strain>
    </source>
</reference>
<keyword evidence="3" id="KW-1185">Reference proteome</keyword>
<evidence type="ECO:0000313" key="3">
    <source>
        <dbReference type="Proteomes" id="UP000660262"/>
    </source>
</evidence>
<feature type="compositionally biased region" description="Gly residues" evidence="1">
    <location>
        <begin position="51"/>
        <end position="70"/>
    </location>
</feature>
<feature type="compositionally biased region" description="Basic and acidic residues" evidence="1">
    <location>
        <begin position="150"/>
        <end position="163"/>
    </location>
</feature>
<feature type="region of interest" description="Disordered" evidence="1">
    <location>
        <begin position="1"/>
        <end position="77"/>
    </location>
</feature>
<evidence type="ECO:0000313" key="2">
    <source>
        <dbReference type="EMBL" id="GHP06712.1"/>
    </source>
</evidence>
<feature type="compositionally biased region" description="Basic and acidic residues" evidence="1">
    <location>
        <begin position="193"/>
        <end position="228"/>
    </location>
</feature>
<proteinExistence type="predicted"/>
<name>A0A830HIS7_9CHLO</name>
<feature type="compositionally biased region" description="Basic residues" evidence="1">
    <location>
        <begin position="127"/>
        <end position="149"/>
    </location>
</feature>
<dbReference type="EMBL" id="BNJQ01000014">
    <property type="protein sequence ID" value="GHP06712.1"/>
    <property type="molecule type" value="Genomic_DNA"/>
</dbReference>
<dbReference type="AlphaFoldDB" id="A0A830HIS7"/>
<gene>
    <name evidence="2" type="ORF">PPROV_000545700</name>
</gene>
<accession>A0A830HIS7</accession>
<comment type="caution">
    <text evidence="2">The sequence shown here is derived from an EMBL/GenBank/DDBJ whole genome shotgun (WGS) entry which is preliminary data.</text>
</comment>
<dbReference type="Proteomes" id="UP000660262">
    <property type="component" value="Unassembled WGS sequence"/>
</dbReference>
<protein>
    <submittedName>
        <fullName evidence="2">Uncharacterized protein</fullName>
    </submittedName>
</protein>